<protein>
    <submittedName>
        <fullName evidence="1">Uncharacterized protein</fullName>
    </submittedName>
</protein>
<name>A0AAP0MRH6_9ROSI</name>
<proteinExistence type="predicted"/>
<dbReference type="Proteomes" id="UP001428341">
    <property type="component" value="Unassembled WGS sequence"/>
</dbReference>
<gene>
    <name evidence="1" type="ORF">WN944_007817</name>
</gene>
<comment type="caution">
    <text evidence="1">The sequence shown here is derived from an EMBL/GenBank/DDBJ whole genome shotgun (WGS) entry which is preliminary data.</text>
</comment>
<reference evidence="1 2" key="1">
    <citation type="submission" date="2024-05" db="EMBL/GenBank/DDBJ databases">
        <title>Haplotype-resolved chromosome-level genome assembly of Huyou (Citrus changshanensis).</title>
        <authorList>
            <person name="Miao C."/>
            <person name="Chen W."/>
            <person name="Wu Y."/>
            <person name="Wang L."/>
            <person name="Zhao S."/>
            <person name="Grierson D."/>
            <person name="Xu C."/>
            <person name="Chen K."/>
        </authorList>
    </citation>
    <scope>NUCLEOTIDE SEQUENCE [LARGE SCALE GENOMIC DNA]</scope>
    <source>
        <strain evidence="1">01-14</strain>
        <tissue evidence="1">Leaf</tissue>
    </source>
</reference>
<dbReference type="AlphaFoldDB" id="A0AAP0MRH6"/>
<dbReference type="EMBL" id="JBCGBO010000003">
    <property type="protein sequence ID" value="KAK9215811.1"/>
    <property type="molecule type" value="Genomic_DNA"/>
</dbReference>
<organism evidence="1 2">
    <name type="scientific">Citrus x changshan-huyou</name>
    <dbReference type="NCBI Taxonomy" id="2935761"/>
    <lineage>
        <taxon>Eukaryota</taxon>
        <taxon>Viridiplantae</taxon>
        <taxon>Streptophyta</taxon>
        <taxon>Embryophyta</taxon>
        <taxon>Tracheophyta</taxon>
        <taxon>Spermatophyta</taxon>
        <taxon>Magnoliopsida</taxon>
        <taxon>eudicotyledons</taxon>
        <taxon>Gunneridae</taxon>
        <taxon>Pentapetalae</taxon>
        <taxon>rosids</taxon>
        <taxon>malvids</taxon>
        <taxon>Sapindales</taxon>
        <taxon>Rutaceae</taxon>
        <taxon>Aurantioideae</taxon>
        <taxon>Citrus</taxon>
    </lineage>
</organism>
<sequence length="139" mass="15177">MLHLLFGEGAGLNLIGSRVGSASFPFPICRFPMNFPADLTGIARLMTKIHQTCCFSSDLRCKIGALLPVMETRAEPSATPFPFLPSITFLRLSSLLTSEKTSPIEGRDYLPIILPLISSNSTFSPAKNLKMRPSSTVFL</sequence>
<keyword evidence="2" id="KW-1185">Reference proteome</keyword>
<accession>A0AAP0MRH6</accession>
<evidence type="ECO:0000313" key="2">
    <source>
        <dbReference type="Proteomes" id="UP001428341"/>
    </source>
</evidence>
<evidence type="ECO:0000313" key="1">
    <source>
        <dbReference type="EMBL" id="KAK9215811.1"/>
    </source>
</evidence>